<reference evidence="2 3" key="1">
    <citation type="submission" date="2016-10" db="EMBL/GenBank/DDBJ databases">
        <authorList>
            <person name="de Groot N.N."/>
        </authorList>
    </citation>
    <scope>NUCLEOTIDE SEQUENCE [LARGE SCALE GENOMIC DNA]</scope>
    <source>
        <strain evidence="2 3">CGMCC 1.7031</strain>
    </source>
</reference>
<dbReference type="EMBL" id="FMVF01000030">
    <property type="protein sequence ID" value="SCY98802.1"/>
    <property type="molecule type" value="Genomic_DNA"/>
</dbReference>
<dbReference type="RefSeq" id="WP_139149762.1">
    <property type="nucleotide sequence ID" value="NZ_FMVF01000030.1"/>
</dbReference>
<feature type="transmembrane region" description="Helical" evidence="1">
    <location>
        <begin position="132"/>
        <end position="150"/>
    </location>
</feature>
<sequence length="195" mass="22681">MNLNAVSKAENLRLYILEHTLIIEESISEALGSILNIEWEKSISFGHGSSSLSFNQKVQIIQDLKGIDKDRIQKLTDLMVIRNKFAHVKSIETFENLFEISSGKNVKKNLDKYYSDQIDELDVKDEETKYKAFFFLLFFDIIVFLSFLIGGQKREQRREKEDLEILLKLKVEVIKTKYGKKLLSKILTETNKSKP</sequence>
<evidence type="ECO:0008006" key="4">
    <source>
        <dbReference type="Google" id="ProtNLM"/>
    </source>
</evidence>
<proteinExistence type="predicted"/>
<accession>A0A1G5KDX4</accession>
<name>A0A1G5KDX4_9FLAO</name>
<keyword evidence="1" id="KW-1133">Transmembrane helix</keyword>
<dbReference type="OrthoDB" id="1375976at2"/>
<dbReference type="STRING" id="490189.SAMN02927903_03255"/>
<protein>
    <recommendedName>
        <fullName evidence="4">Mannitol repressor</fullName>
    </recommendedName>
</protein>
<keyword evidence="1" id="KW-0812">Transmembrane</keyword>
<dbReference type="AlphaFoldDB" id="A0A1G5KDX4"/>
<gene>
    <name evidence="2" type="ORF">SAMN02927903_03255</name>
</gene>
<dbReference type="Proteomes" id="UP000199354">
    <property type="component" value="Unassembled WGS sequence"/>
</dbReference>
<evidence type="ECO:0000256" key="1">
    <source>
        <dbReference type="SAM" id="Phobius"/>
    </source>
</evidence>
<evidence type="ECO:0000313" key="3">
    <source>
        <dbReference type="Proteomes" id="UP000199354"/>
    </source>
</evidence>
<dbReference type="Gene3D" id="1.20.120.330">
    <property type="entry name" value="Nucleotidyltransferases domain 2"/>
    <property type="match status" value="1"/>
</dbReference>
<organism evidence="2 3">
    <name type="scientific">Flavobacterium caeni</name>
    <dbReference type="NCBI Taxonomy" id="490189"/>
    <lineage>
        <taxon>Bacteria</taxon>
        <taxon>Pseudomonadati</taxon>
        <taxon>Bacteroidota</taxon>
        <taxon>Flavobacteriia</taxon>
        <taxon>Flavobacteriales</taxon>
        <taxon>Flavobacteriaceae</taxon>
        <taxon>Flavobacterium</taxon>
    </lineage>
</organism>
<evidence type="ECO:0000313" key="2">
    <source>
        <dbReference type="EMBL" id="SCY98802.1"/>
    </source>
</evidence>
<keyword evidence="3" id="KW-1185">Reference proteome</keyword>
<keyword evidence="1" id="KW-0472">Membrane</keyword>